<dbReference type="Pfam" id="PF02544">
    <property type="entry name" value="Steroid_dh"/>
    <property type="match status" value="1"/>
</dbReference>
<comment type="subcellular location">
    <subcellularLocation>
        <location evidence="1">Endomembrane system</location>
        <topology evidence="1">Multi-pass membrane protein</topology>
    </subcellularLocation>
    <subcellularLocation>
        <location evidence="5">Endoplasmic reticulum membrane</location>
    </subcellularLocation>
</comment>
<evidence type="ECO:0000256" key="4">
    <source>
        <dbReference type="ARBA" id="ARBA00023136"/>
    </source>
</evidence>
<comment type="pathway">
    <text evidence="5">Protein modification; protein glycosylation.</text>
</comment>
<comment type="catalytic activity">
    <reaction evidence="5">
        <text>a di-trans,poly-cis-dolichal + NADP(+) = a di-trans,poly-cis-polyprenal + NADPH + H(+)</text>
        <dbReference type="Rhea" id="RHEA:80727"/>
        <dbReference type="Rhea" id="RHEA-COMP:19536"/>
        <dbReference type="Rhea" id="RHEA-COMP:19537"/>
        <dbReference type="ChEBI" id="CHEBI:15378"/>
        <dbReference type="ChEBI" id="CHEBI:57783"/>
        <dbReference type="ChEBI" id="CHEBI:58349"/>
        <dbReference type="ChEBI" id="CHEBI:231623"/>
        <dbReference type="ChEBI" id="CHEBI:231637"/>
        <dbReference type="EC" id="1.3.1.94"/>
    </reaction>
    <physiologicalReaction direction="right-to-left" evidence="5">
        <dbReference type="Rhea" id="RHEA:80729"/>
    </physiologicalReaction>
</comment>
<feature type="transmembrane region" description="Helical" evidence="5">
    <location>
        <begin position="237"/>
        <end position="258"/>
    </location>
</feature>
<feature type="domain" description="3-oxo-5-alpha-steroid 4-dehydrogenase C-terminal" evidence="6">
    <location>
        <begin position="163"/>
        <end position="284"/>
    </location>
</feature>
<keyword evidence="4 5" id="KW-0472">Membrane</keyword>
<dbReference type="STRING" id="984485.A0A1E4RNK2"/>
<evidence type="ECO:0000256" key="5">
    <source>
        <dbReference type="RuleBase" id="RU367081"/>
    </source>
</evidence>
<dbReference type="GeneID" id="30995400"/>
<comment type="function">
    <text evidence="5">Plays a key role in early steps of protein N-linked glycosylation by being involved in the conversion of polyprenol into dolichol. Acts as a polyprenal reductase that mediates the reduction of polyprenal into dolichal in a NADP-dependent mechanism. Dolichols are required for the synthesis of dolichol-linked monosaccharides and the oligosaccharide precursor used for N-glycosylation.</text>
</comment>
<dbReference type="OrthoDB" id="541710at2759"/>
<dbReference type="GO" id="GO:0005789">
    <property type="term" value="C:endoplasmic reticulum membrane"/>
    <property type="evidence" value="ECO:0007669"/>
    <property type="project" value="UniProtKB-SubCell"/>
</dbReference>
<evidence type="ECO:0000256" key="2">
    <source>
        <dbReference type="ARBA" id="ARBA00022692"/>
    </source>
</evidence>
<dbReference type="PANTHER" id="PTHR14624">
    <property type="entry name" value="DFG10 PROTEIN"/>
    <property type="match status" value="1"/>
</dbReference>
<evidence type="ECO:0000313" key="7">
    <source>
        <dbReference type="EMBL" id="ODV68816.1"/>
    </source>
</evidence>
<comment type="similarity">
    <text evidence="5">Belongs to the steroid 5-alpha reductase family. Polyprenal reductase subfamily.</text>
</comment>
<name>A0A1E4RNK2_9ASCO</name>
<evidence type="ECO:0000259" key="6">
    <source>
        <dbReference type="Pfam" id="PF02544"/>
    </source>
</evidence>
<dbReference type="EMBL" id="KV454539">
    <property type="protein sequence ID" value="ODV68816.1"/>
    <property type="molecule type" value="Genomic_DNA"/>
</dbReference>
<feature type="transmembrane region" description="Helical" evidence="5">
    <location>
        <begin position="65"/>
        <end position="83"/>
    </location>
</feature>
<feature type="transmembrane region" description="Helical" evidence="5">
    <location>
        <begin position="132"/>
        <end position="151"/>
    </location>
</feature>
<dbReference type="PANTHER" id="PTHR14624:SF0">
    <property type="entry name" value="POLYPRENOL REDUCTASE"/>
    <property type="match status" value="1"/>
</dbReference>
<feature type="transmembrane region" description="Helical" evidence="5">
    <location>
        <begin position="95"/>
        <end position="112"/>
    </location>
</feature>
<proteinExistence type="inferred from homology"/>
<dbReference type="GO" id="GO:0102389">
    <property type="term" value="F:polyprenol reductase activity"/>
    <property type="evidence" value="ECO:0007669"/>
    <property type="project" value="UniProtKB-UniRule"/>
</dbReference>
<evidence type="ECO:0000313" key="8">
    <source>
        <dbReference type="Proteomes" id="UP000095085"/>
    </source>
</evidence>
<sequence>MTVDPGYFIASLFTFFIFCMVIVGTVPQLRVLLTYGKTLSPQSSNFSLIDLATSLTVPKSFFTHYYVFFTLNLLVLKLTIIGYKYTDYIPIIDDVNYELYSIFYWFYILQAIRRFSESIFIFNYGENSKMNVSHYILGIGYYLVVSSNAILSLVQYENSPSFEFNLLNWKIVLPFVIFSLASIDQTLNHIHLALLVKYTNPSKGLFKYIDCPHYFDEIIIYSTFPLTILLFKGLQSWNIYDINLVLDWLFVITILSISSHSSHKFYQKKFDDYKQRWCIFPGIF</sequence>
<dbReference type="InterPro" id="IPR039698">
    <property type="entry name" value="Dfg10/SRD5A3"/>
</dbReference>
<keyword evidence="8" id="KW-1185">Reference proteome</keyword>
<dbReference type="GO" id="GO:0160198">
    <property type="term" value="F:polyprenal reductase activity"/>
    <property type="evidence" value="ECO:0007669"/>
    <property type="project" value="UniProtKB-EC"/>
</dbReference>
<dbReference type="AlphaFoldDB" id="A0A1E4RNK2"/>
<dbReference type="GO" id="GO:0016095">
    <property type="term" value="P:polyprenol catabolic process"/>
    <property type="evidence" value="ECO:0007669"/>
    <property type="project" value="UniProtKB-UniRule"/>
</dbReference>
<keyword evidence="5" id="KW-0256">Endoplasmic reticulum</keyword>
<keyword evidence="3 5" id="KW-1133">Transmembrane helix</keyword>
<dbReference type="PROSITE" id="PS50244">
    <property type="entry name" value="S5A_REDUCTASE"/>
    <property type="match status" value="1"/>
</dbReference>
<organism evidence="7 8">
    <name type="scientific">Hyphopichia burtonii NRRL Y-1933</name>
    <dbReference type="NCBI Taxonomy" id="984485"/>
    <lineage>
        <taxon>Eukaryota</taxon>
        <taxon>Fungi</taxon>
        <taxon>Dikarya</taxon>
        <taxon>Ascomycota</taxon>
        <taxon>Saccharomycotina</taxon>
        <taxon>Pichiomycetes</taxon>
        <taxon>Debaryomycetaceae</taxon>
        <taxon>Hyphopichia</taxon>
    </lineage>
</organism>
<gene>
    <name evidence="7" type="ORF">HYPBUDRAFT_152126</name>
</gene>
<dbReference type="UniPathway" id="UPA00378"/>
<dbReference type="GO" id="GO:0006488">
    <property type="term" value="P:dolichol-linked oligosaccharide biosynthetic process"/>
    <property type="evidence" value="ECO:0007669"/>
    <property type="project" value="UniProtKB-UniRule"/>
</dbReference>
<evidence type="ECO:0000256" key="1">
    <source>
        <dbReference type="ARBA" id="ARBA00004127"/>
    </source>
</evidence>
<keyword evidence="2 5" id="KW-0812">Transmembrane</keyword>
<accession>A0A1E4RNK2</accession>
<dbReference type="EC" id="1.3.1.94" evidence="5"/>
<evidence type="ECO:0000256" key="3">
    <source>
        <dbReference type="ARBA" id="ARBA00022989"/>
    </source>
</evidence>
<protein>
    <recommendedName>
        <fullName evidence="5">Polyprenal reductase</fullName>
        <ecNumber evidence="5">1.3.1.94</ecNumber>
    </recommendedName>
</protein>
<keyword evidence="5" id="KW-0521">NADP</keyword>
<keyword evidence="5" id="KW-0560">Oxidoreductase</keyword>
<dbReference type="GO" id="GO:0003865">
    <property type="term" value="F:3-oxo-5-alpha-steroid 4-dehydrogenase activity"/>
    <property type="evidence" value="ECO:0007669"/>
    <property type="project" value="TreeGrafter"/>
</dbReference>
<dbReference type="Proteomes" id="UP000095085">
    <property type="component" value="Unassembled WGS sequence"/>
</dbReference>
<dbReference type="RefSeq" id="XP_020077883.1">
    <property type="nucleotide sequence ID" value="XM_020220850.1"/>
</dbReference>
<reference evidence="8" key="1">
    <citation type="submission" date="2016-05" db="EMBL/GenBank/DDBJ databases">
        <title>Comparative genomics of biotechnologically important yeasts.</title>
        <authorList>
            <consortium name="DOE Joint Genome Institute"/>
            <person name="Riley R."/>
            <person name="Haridas S."/>
            <person name="Wolfe K.H."/>
            <person name="Lopes M.R."/>
            <person name="Hittinger C.T."/>
            <person name="Goker M."/>
            <person name="Salamov A."/>
            <person name="Wisecaver J."/>
            <person name="Long T.M."/>
            <person name="Aerts A.L."/>
            <person name="Barry K."/>
            <person name="Choi C."/>
            <person name="Clum A."/>
            <person name="Coughlan A.Y."/>
            <person name="Deshpande S."/>
            <person name="Douglass A.P."/>
            <person name="Hanson S.J."/>
            <person name="Klenk H.-P."/>
            <person name="Labutti K."/>
            <person name="Lapidus A."/>
            <person name="Lindquist E."/>
            <person name="Lipzen A."/>
            <person name="Meier-Kolthoff J.P."/>
            <person name="Ohm R.A."/>
            <person name="Otillar R.P."/>
            <person name="Pangilinan J."/>
            <person name="Peng Y."/>
            <person name="Rokas A."/>
            <person name="Rosa C.A."/>
            <person name="Scheuner C."/>
            <person name="Sibirny A.A."/>
            <person name="Slot J.C."/>
            <person name="Stielow J.B."/>
            <person name="Sun H."/>
            <person name="Kurtzman C.P."/>
            <person name="Blackwell M."/>
            <person name="Grigoriev I.V."/>
            <person name="Jeffries T.W."/>
        </authorList>
    </citation>
    <scope>NUCLEOTIDE SEQUENCE [LARGE SCALE GENOMIC DNA]</scope>
    <source>
        <strain evidence="8">NRRL Y-1933</strain>
    </source>
</reference>
<feature type="transmembrane region" description="Helical" evidence="5">
    <location>
        <begin position="171"/>
        <end position="194"/>
    </location>
</feature>
<dbReference type="InterPro" id="IPR001104">
    <property type="entry name" value="3-oxo-5_a-steroid_4-DH_C"/>
</dbReference>
<feature type="transmembrane region" description="Helical" evidence="5">
    <location>
        <begin position="6"/>
        <end position="27"/>
    </location>
</feature>